<evidence type="ECO:0000313" key="2">
    <source>
        <dbReference type="EMBL" id="MBV6342702.1"/>
    </source>
</evidence>
<sequence>VKIETVDYDPFAEDGQQVVEGGQQGTTQPVADNQSKTGYNIELVDYDPFATTTHGEQPALAPKQEEPGLISKAVSAVRQLPADVWQKGAELAEEYLPESIAPAVGGYARNVAIGLKQTLGGQEPTPEETQKATEGFKQTFGEYADIPAGLLSGYSANYTTQIPTPEDAGTGHKIASGAAHMFGMGLNIAQGGPLLGVTKAIPFAQGLAKAATKWAPSIVQRVATTAAPEAITFGLYEGISKPDEGETRMDNALHGLGMGAAFGAGRGLMVGLGAKMSPTFASALAKTEPTPAMLGLANAIRSGEKLTAKGMEAAKGFKLTPGEKTAIGISDWATTTSLGAAAGAVEPAEDWQERLTNIGTGAATFALAHAAHPKSFSFLRPRATDGMDKVWDAAEQETPFEEKVRTYTEAGMPEQEANFRAAKDAGLDNYFETTKADLNTVEGIHKAFENTGVPPDVISHYYDYTTAKTEADKMREAGQTEDEIKAQQGDRYIPPPPPPPKPEPLSDVRQGFVDQVKAGKITTMDAANHAFWNTEDEGLKTILGGILQNQDLVNILRQLPIIDREDIGGAAVYSSNDATHGQHIGLRTSDITNKTDLSAIIVEETIHALANRKLTTDATSLKTIRDLMDIAKGTLKDEHVATVDKLSELLAQPRPDMEAVAKLLEGFDDNRRQILYALSDPREFLAHAMSRKGFQDFISNIKYDKGVGEAKEGTLWNRFVTWINDTLFPGKDYTTLLHKTLETGANILDMRAQEQAELERAFREEQTEFADKQQTGAAKGSGTILFEKDAGGRVILNNQYADKIGDILVRAQGQPWSLTAEDKAMLRDFQAKTADITIETPVGATAERLQQIKDYADTLDYRAQVGNEESYALKSEDRERIAQSLKDKTASFRSLELTPENWKQEFGDSLTVDTPIGRVKMGENQYAKLLAKNRGKHFGLIKPTLTEPLYVLEKASPEQGAERNTKYIFVKTFIDENKQTNFMSVSIQREGQEIVRISYHRGLNAIIKEIEGSRTLYVSGANAKAADSAPLERPTITGGSLDTSIIPPTGEPVKGQRRLFEKPEGEGESYALSVPKENRLPLSEDDRKFFDSPFV</sequence>
<gene>
    <name evidence="2" type="ORF">HWQ67_14030</name>
</gene>
<keyword evidence="3" id="KW-1185">Reference proteome</keyword>
<feature type="compositionally biased region" description="Basic and acidic residues" evidence="1">
    <location>
        <begin position="476"/>
        <end position="485"/>
    </location>
</feature>
<organism evidence="2 3">
    <name type="scientific">Candidatus Magnetobacterium casense</name>
    <dbReference type="NCBI Taxonomy" id="1455061"/>
    <lineage>
        <taxon>Bacteria</taxon>
        <taxon>Pseudomonadati</taxon>
        <taxon>Nitrospirota</taxon>
        <taxon>Thermodesulfovibrionia</taxon>
        <taxon>Thermodesulfovibrionales</taxon>
        <taxon>Candidatus Magnetobacteriaceae</taxon>
        <taxon>Candidatus Magnetobacterium</taxon>
    </lineage>
</organism>
<feature type="region of interest" description="Disordered" evidence="1">
    <location>
        <begin position="13"/>
        <end position="34"/>
    </location>
</feature>
<evidence type="ECO:0000256" key="1">
    <source>
        <dbReference type="SAM" id="MobiDB-lite"/>
    </source>
</evidence>
<feature type="compositionally biased region" description="Pro residues" evidence="1">
    <location>
        <begin position="493"/>
        <end position="503"/>
    </location>
</feature>
<dbReference type="Proteomes" id="UP001196980">
    <property type="component" value="Unassembled WGS sequence"/>
</dbReference>
<dbReference type="RefSeq" id="WP_218253316.1">
    <property type="nucleotide sequence ID" value="NZ_JABXWD010000321.1"/>
</dbReference>
<feature type="region of interest" description="Disordered" evidence="1">
    <location>
        <begin position="476"/>
        <end position="506"/>
    </location>
</feature>
<dbReference type="EMBL" id="JABXWD010000321">
    <property type="protein sequence ID" value="MBV6342702.1"/>
    <property type="molecule type" value="Genomic_DNA"/>
</dbReference>
<name>A0ABS6S1H7_9BACT</name>
<protein>
    <recommendedName>
        <fullName evidence="4">Phage MuF C-terminal domain-containing protein</fullName>
    </recommendedName>
</protein>
<reference evidence="2 3" key="1">
    <citation type="journal article" date="2020" name="J Geophys Res Biogeosci">
        <title>Magnetotaxis as an Adaptation to Enable Bacterial Shuttling of Microbial Sulfur and Sulfur Cycling Across Aquatic Oxic#Anoxic Interfaces.</title>
        <authorList>
            <person name="Li J."/>
            <person name="Liu P."/>
            <person name="Wang J."/>
            <person name="Roberts A.P."/>
            <person name="Pan Y."/>
        </authorList>
    </citation>
    <scope>NUCLEOTIDE SEQUENCE [LARGE SCALE GENOMIC DNA]</scope>
    <source>
        <strain evidence="2 3">MYR-1_YQ</strain>
    </source>
</reference>
<evidence type="ECO:0000313" key="3">
    <source>
        <dbReference type="Proteomes" id="UP001196980"/>
    </source>
</evidence>
<evidence type="ECO:0008006" key="4">
    <source>
        <dbReference type="Google" id="ProtNLM"/>
    </source>
</evidence>
<feature type="compositionally biased region" description="Low complexity" evidence="1">
    <location>
        <begin position="15"/>
        <end position="28"/>
    </location>
</feature>
<accession>A0ABS6S1H7</accession>
<comment type="caution">
    <text evidence="2">The sequence shown here is derived from an EMBL/GenBank/DDBJ whole genome shotgun (WGS) entry which is preliminary data.</text>
</comment>
<feature type="non-terminal residue" evidence="2">
    <location>
        <position position="1"/>
    </location>
</feature>
<proteinExistence type="predicted"/>
<feature type="region of interest" description="Disordered" evidence="1">
    <location>
        <begin position="1029"/>
        <end position="1077"/>
    </location>
</feature>